<feature type="compositionally biased region" description="Basic and acidic residues" evidence="8">
    <location>
        <begin position="1107"/>
        <end position="1117"/>
    </location>
</feature>
<dbReference type="InterPro" id="IPR031160">
    <property type="entry name" value="F_BAR_dom"/>
</dbReference>
<dbReference type="FunFam" id="1.20.1270.60:FF:000045">
    <property type="entry name" value="Cell division control protein"/>
    <property type="match status" value="1"/>
</dbReference>
<protein>
    <recommendedName>
        <fullName evidence="13">SH3 domain-containing protein</fullName>
    </recommendedName>
</protein>
<feature type="domain" description="F-BAR" evidence="10">
    <location>
        <begin position="12"/>
        <end position="283"/>
    </location>
</feature>
<feature type="compositionally biased region" description="Polar residues" evidence="8">
    <location>
        <begin position="1149"/>
        <end position="1167"/>
    </location>
</feature>
<dbReference type="PROSITE" id="PS50002">
    <property type="entry name" value="SH3"/>
    <property type="match status" value="1"/>
</dbReference>
<feature type="compositionally biased region" description="Polar residues" evidence="8">
    <location>
        <begin position="931"/>
        <end position="950"/>
    </location>
</feature>
<evidence type="ECO:0000256" key="8">
    <source>
        <dbReference type="SAM" id="MobiDB-lite"/>
    </source>
</evidence>
<dbReference type="CDD" id="cd00174">
    <property type="entry name" value="SH3"/>
    <property type="match status" value="1"/>
</dbReference>
<dbReference type="GO" id="GO:1903475">
    <property type="term" value="P:mitotic actomyosin contractile ring assembly"/>
    <property type="evidence" value="ECO:0007669"/>
    <property type="project" value="UniProtKB-ARBA"/>
</dbReference>
<dbReference type="GO" id="GO:0106006">
    <property type="term" value="F:cytoskeletal protein-membrane anchor activity"/>
    <property type="evidence" value="ECO:0007669"/>
    <property type="project" value="UniProtKB-ARBA"/>
</dbReference>
<dbReference type="Proteomes" id="UP000286045">
    <property type="component" value="Unassembled WGS sequence"/>
</dbReference>
<sequence>MPSATEGPTVSLSFANNFWGKDDAGVGPLLDRMASAKQTSDELRSFYSARASIEDDYARKLMSLSKKSLGSHEMGSLRISLDTVRGEVESMAKQHANIAAQMKSELEEPLAAFAGGMKERRKIIQNTVEKILKVKIQQTHSVNKVRMAAMDPPARDTDGTLQTRDRYEQDCLRIKGYLAQGHMVMGQEERKNKAKLEKTQISLASSNAEYESAVKALEDTTARWNREWKAAADKFQDLEEERLDFSKGSLWTFANLASTVCVSDDSSCEKIRLSLEKMDVENDIVHFITEKGTGQEIPDPPKYINFCRGDVDDHKSEIEEEENYSVAQFPRSINPAFRTSSPQPSTYESHHDPNSALARDLGHHEPMPPLHPEPNANIPPPGMPPQNSHPPIMPPQNGHPPAVSHQSSRPIGMPRQNSYPHAAPAQISHPSAAIHQSHNNHSSAMAHQHSPPQAIPPPQDPYAPKTHMPAKTVFSAVPHDPYPMDGMTMLCRTDGANSVANHKTSSRYDTTKPSTTPPNVASRVEAFNAARSADAPSRYEGGNSATNTNSLSRPDVPALYESPRSATNSNSLSSRADVPSRYEGINSGANANSLSRPDVPALYEGAKSASNSNSLSRADASSRYEGTSAAANYNSLARSDVPVRYEAANPVSTSKALSRYSTTKTSATASNIPPRIDAFNSANSSNVSARYEGINSATSSNISALDDHSEISNPTSFSSPEPPSGKTSPVKSEPVKPEPVRSEPIRPGPIRSEPIRSEPIRSEPTKPEPAKPEPAVAKPPVVEPAVTEPEKRMVKKKSGFFQNHSPFRRKSTKDVSKDVRPSPRHTWGPVGSRDSTAPRPSQPYQSEPKNTAKERTASPDPIDANATLALNVGQNVFPVANTDKRNQSNDKSAQPEREQDPIALALAELKGAVDHKPAASRISADRYHGISTPNPDRTHARTQSQTQEPQIQRPIERPVERPAERPVERTVERPAERPVERPAEKPVERTQERTPLFTRPVPAPRAGSDAGTGLRGTPPPSYDPPVQRLGVPPPAVTSKAMQESSRKYTGQTRQMLASSRPASVYNSTPSRPATRQADVPRPSTRQADVPRAASPAPPRSVSPRPGTRAETRPETRQGQRSVSPNPYGGSQHGGSPQPSMTPRRGSEQGYFQPNSPGGTYSRTASPASPSPYMGDYNRPVSRNSAMAVQLAPVGGEGSVYGSVRSRGSGGGRPGTSSSSRSRAMSFYDGRDGGAQDYRQRSRSVADPSRQYTPEGRAILHYARALYMYQAAIPEELGFAKGDILAVLRHQDDGWWEAEIHSGQGAGQGGLVPSNYLQPC</sequence>
<dbReference type="GO" id="GO:0120104">
    <property type="term" value="C:mitotic actomyosin contractile ring, proximal layer"/>
    <property type="evidence" value="ECO:0007669"/>
    <property type="project" value="UniProtKB-ARBA"/>
</dbReference>
<keyword evidence="7" id="KW-0175">Coiled coil</keyword>
<feature type="compositionally biased region" description="Pro residues" evidence="8">
    <location>
        <begin position="367"/>
        <end position="398"/>
    </location>
</feature>
<feature type="region of interest" description="Disordered" evidence="8">
    <location>
        <begin position="499"/>
        <end position="597"/>
    </location>
</feature>
<evidence type="ECO:0000256" key="3">
    <source>
        <dbReference type="ARBA" id="ARBA00022490"/>
    </source>
</evidence>
<feature type="region of interest" description="Disordered" evidence="8">
    <location>
        <begin position="318"/>
        <end position="467"/>
    </location>
</feature>
<dbReference type="SMART" id="SM00055">
    <property type="entry name" value="FCH"/>
    <property type="match status" value="1"/>
</dbReference>
<feature type="compositionally biased region" description="Basic and acidic residues" evidence="8">
    <location>
        <begin position="1228"/>
        <end position="1239"/>
    </location>
</feature>
<gene>
    <name evidence="11" type="ORF">EKO27_g7323</name>
</gene>
<feature type="compositionally biased region" description="Polar residues" evidence="8">
    <location>
        <begin position="543"/>
        <end position="552"/>
    </location>
</feature>
<dbReference type="PRINTS" id="PR00499">
    <property type="entry name" value="P67PHOX"/>
</dbReference>
<dbReference type="Gene3D" id="1.20.1270.60">
    <property type="entry name" value="Arfaptin homology (AH) domain/BAR domain"/>
    <property type="match status" value="1"/>
</dbReference>
<keyword evidence="3" id="KW-0963">Cytoplasm</keyword>
<evidence type="ECO:0000256" key="5">
    <source>
        <dbReference type="ARBA" id="ARBA00023212"/>
    </source>
</evidence>
<feature type="region of interest" description="Disordered" evidence="8">
    <location>
        <begin position="649"/>
        <end position="677"/>
    </location>
</feature>
<evidence type="ECO:0000256" key="4">
    <source>
        <dbReference type="ARBA" id="ARBA00022553"/>
    </source>
</evidence>
<dbReference type="InterPro" id="IPR036028">
    <property type="entry name" value="SH3-like_dom_sf"/>
</dbReference>
<dbReference type="SMART" id="SM00326">
    <property type="entry name" value="SH3"/>
    <property type="match status" value="1"/>
</dbReference>
<accession>A0A439CZZ5</accession>
<proteinExistence type="predicted"/>
<evidence type="ECO:0008006" key="13">
    <source>
        <dbReference type="Google" id="ProtNLM"/>
    </source>
</evidence>
<feature type="compositionally biased region" description="Basic and acidic residues" evidence="8">
    <location>
        <begin position="954"/>
        <end position="992"/>
    </location>
</feature>
<dbReference type="PANTHER" id="PTHR23065:SF7">
    <property type="entry name" value="NOSTRIN, ISOFORM H"/>
    <property type="match status" value="1"/>
</dbReference>
<evidence type="ECO:0000259" key="9">
    <source>
        <dbReference type="PROSITE" id="PS50002"/>
    </source>
</evidence>
<feature type="compositionally biased region" description="Polar residues" evidence="8">
    <location>
        <begin position="434"/>
        <end position="445"/>
    </location>
</feature>
<keyword evidence="4" id="KW-0597">Phosphoprotein</keyword>
<comment type="caution">
    <text evidence="11">The sequence shown here is derived from an EMBL/GenBank/DDBJ whole genome shotgun (WGS) entry which is preliminary data.</text>
</comment>
<evidence type="ECO:0000256" key="6">
    <source>
        <dbReference type="PROSITE-ProRule" id="PRU00192"/>
    </source>
</evidence>
<evidence type="ECO:0000313" key="12">
    <source>
        <dbReference type="Proteomes" id="UP000286045"/>
    </source>
</evidence>
<evidence type="ECO:0000259" key="10">
    <source>
        <dbReference type="PROSITE" id="PS51741"/>
    </source>
</evidence>
<feature type="compositionally biased region" description="Basic and acidic residues" evidence="8">
    <location>
        <begin position="911"/>
        <end position="928"/>
    </location>
</feature>
<feature type="region of interest" description="Disordered" evidence="8">
    <location>
        <begin position="1199"/>
        <end position="1251"/>
    </location>
</feature>
<dbReference type="InterPro" id="IPR001452">
    <property type="entry name" value="SH3_domain"/>
</dbReference>
<feature type="compositionally biased region" description="Basic and acidic residues" evidence="8">
    <location>
        <begin position="882"/>
        <end position="900"/>
    </location>
</feature>
<dbReference type="Pfam" id="PF00018">
    <property type="entry name" value="SH3_1"/>
    <property type="match status" value="1"/>
</dbReference>
<dbReference type="PROSITE" id="PS51741">
    <property type="entry name" value="F_BAR"/>
    <property type="match status" value="1"/>
</dbReference>
<feature type="compositionally biased region" description="Polar residues" evidence="8">
    <location>
        <begin position="833"/>
        <end position="849"/>
    </location>
</feature>
<feature type="compositionally biased region" description="Basic and acidic residues" evidence="8">
    <location>
        <begin position="812"/>
        <end position="821"/>
    </location>
</feature>
<dbReference type="CDD" id="cd07651">
    <property type="entry name" value="F-BAR_PombeCdc15_like"/>
    <property type="match status" value="1"/>
</dbReference>
<dbReference type="Pfam" id="PF00611">
    <property type="entry name" value="FCH"/>
    <property type="match status" value="1"/>
</dbReference>
<dbReference type="SUPFAM" id="SSF103657">
    <property type="entry name" value="BAR/IMD domain-like"/>
    <property type="match status" value="1"/>
</dbReference>
<name>A0A439CZZ5_9PEZI</name>
<dbReference type="STRING" id="363999.A0A439CZZ5"/>
<evidence type="ECO:0000256" key="1">
    <source>
        <dbReference type="ARBA" id="ARBA00004245"/>
    </source>
</evidence>
<dbReference type="PANTHER" id="PTHR23065">
    <property type="entry name" value="PROLINE-SERINE-THREONINE PHOSPHATASE INTERACTING PROTEIN 1"/>
    <property type="match status" value="1"/>
</dbReference>
<comment type="subcellular location">
    <subcellularLocation>
        <location evidence="1">Cytoplasm</location>
        <location evidence="1">Cytoskeleton</location>
    </subcellularLocation>
</comment>
<dbReference type="InterPro" id="IPR001060">
    <property type="entry name" value="FCH_dom"/>
</dbReference>
<dbReference type="SUPFAM" id="SSF50044">
    <property type="entry name" value="SH3-domain"/>
    <property type="match status" value="1"/>
</dbReference>
<feature type="compositionally biased region" description="Basic and acidic residues" evidence="8">
    <location>
        <begin position="753"/>
        <end position="771"/>
    </location>
</feature>
<dbReference type="EMBL" id="RYZI01000237">
    <property type="protein sequence ID" value="RWA07782.1"/>
    <property type="molecule type" value="Genomic_DNA"/>
</dbReference>
<keyword evidence="2 6" id="KW-0728">SH3 domain</keyword>
<feature type="compositionally biased region" description="Polar residues" evidence="8">
    <location>
        <begin position="404"/>
        <end position="419"/>
    </location>
</feature>
<organism evidence="11 12">
    <name type="scientific">Xylaria grammica</name>
    <dbReference type="NCBI Taxonomy" id="363999"/>
    <lineage>
        <taxon>Eukaryota</taxon>
        <taxon>Fungi</taxon>
        <taxon>Dikarya</taxon>
        <taxon>Ascomycota</taxon>
        <taxon>Pezizomycotina</taxon>
        <taxon>Sordariomycetes</taxon>
        <taxon>Xylariomycetidae</taxon>
        <taxon>Xylariales</taxon>
        <taxon>Xylariaceae</taxon>
        <taxon>Xylaria</taxon>
    </lineage>
</organism>
<keyword evidence="12" id="KW-1185">Reference proteome</keyword>
<evidence type="ECO:0000313" key="11">
    <source>
        <dbReference type="EMBL" id="RWA07782.1"/>
    </source>
</evidence>
<feature type="compositionally biased region" description="Polar residues" evidence="8">
    <location>
        <begin position="564"/>
        <end position="574"/>
    </location>
</feature>
<evidence type="ECO:0000256" key="7">
    <source>
        <dbReference type="PROSITE-ProRule" id="PRU01077"/>
    </source>
</evidence>
<dbReference type="InterPro" id="IPR027267">
    <property type="entry name" value="AH/BAR_dom_sf"/>
</dbReference>
<feature type="compositionally biased region" description="Basic and acidic residues" evidence="8">
    <location>
        <begin position="733"/>
        <end position="744"/>
    </location>
</feature>
<reference evidence="11 12" key="1">
    <citation type="submission" date="2018-12" db="EMBL/GenBank/DDBJ databases">
        <title>Draft genome sequence of Xylaria grammica IHI A82.</title>
        <authorList>
            <person name="Buettner E."/>
            <person name="Kellner H."/>
        </authorList>
    </citation>
    <scope>NUCLEOTIDE SEQUENCE [LARGE SCALE GENOMIC DNA]</scope>
    <source>
        <strain evidence="11 12">IHI A82</strain>
    </source>
</reference>
<feature type="compositionally biased region" description="Polar residues" evidence="8">
    <location>
        <begin position="650"/>
        <end position="671"/>
    </location>
</feature>
<dbReference type="GO" id="GO:0009898">
    <property type="term" value="C:cytoplasmic side of plasma membrane"/>
    <property type="evidence" value="ECO:0007669"/>
    <property type="project" value="TreeGrafter"/>
</dbReference>
<evidence type="ECO:0000256" key="2">
    <source>
        <dbReference type="ARBA" id="ARBA00022443"/>
    </source>
</evidence>
<feature type="compositionally biased region" description="Polar residues" evidence="8">
    <location>
        <begin position="337"/>
        <end position="347"/>
    </location>
</feature>
<feature type="compositionally biased region" description="Polar residues" evidence="8">
    <location>
        <begin position="499"/>
        <end position="519"/>
    </location>
</feature>
<dbReference type="FunFam" id="2.30.30.40:FF:000164">
    <property type="entry name" value="Cell division control protein"/>
    <property type="match status" value="1"/>
</dbReference>
<feature type="domain" description="SH3" evidence="9">
    <location>
        <begin position="1257"/>
        <end position="1319"/>
    </location>
</feature>
<feature type="region of interest" description="Disordered" evidence="8">
    <location>
        <begin position="700"/>
        <end position="1179"/>
    </location>
</feature>
<keyword evidence="5" id="KW-0206">Cytoskeleton</keyword>
<feature type="compositionally biased region" description="Polar residues" evidence="8">
    <location>
        <begin position="1039"/>
        <end position="1073"/>
    </location>
</feature>
<dbReference type="GO" id="GO:0005543">
    <property type="term" value="F:phospholipid binding"/>
    <property type="evidence" value="ECO:0007669"/>
    <property type="project" value="TreeGrafter"/>
</dbReference>
<dbReference type="Gene3D" id="2.30.30.40">
    <property type="entry name" value="SH3 Domains"/>
    <property type="match status" value="1"/>
</dbReference>
<feature type="compositionally biased region" description="Low complexity" evidence="8">
    <location>
        <begin position="773"/>
        <end position="787"/>
    </location>
</feature>
<dbReference type="PRINTS" id="PR00452">
    <property type="entry name" value="SH3DOMAIN"/>
</dbReference>